<dbReference type="PANTHER" id="PTHR42939">
    <property type="entry name" value="ABC TRANSPORTER ATP-BINDING PROTEIN ALBC-RELATED"/>
    <property type="match status" value="1"/>
</dbReference>
<dbReference type="RefSeq" id="WP_185133859.1">
    <property type="nucleotide sequence ID" value="NZ_BORM01000012.1"/>
</dbReference>
<name>A0A841TUJ4_9BACL</name>
<keyword evidence="2" id="KW-0547">Nucleotide-binding</keyword>
<evidence type="ECO:0000313" key="6">
    <source>
        <dbReference type="Proteomes" id="UP000553776"/>
    </source>
</evidence>
<dbReference type="AlphaFoldDB" id="A0A841TUJ4"/>
<dbReference type="InterPro" id="IPR051782">
    <property type="entry name" value="ABC_Transporter_VariousFunc"/>
</dbReference>
<dbReference type="PROSITE" id="PS50893">
    <property type="entry name" value="ABC_TRANSPORTER_2"/>
    <property type="match status" value="1"/>
</dbReference>
<keyword evidence="3 5" id="KW-0067">ATP-binding</keyword>
<keyword evidence="1" id="KW-0813">Transport</keyword>
<dbReference type="InterPro" id="IPR003593">
    <property type="entry name" value="AAA+_ATPase"/>
</dbReference>
<dbReference type="InterPro" id="IPR003439">
    <property type="entry name" value="ABC_transporter-like_ATP-bd"/>
</dbReference>
<dbReference type="EMBL" id="JACJVR010000002">
    <property type="protein sequence ID" value="MBB6689823.1"/>
    <property type="molecule type" value="Genomic_DNA"/>
</dbReference>
<evidence type="ECO:0000256" key="3">
    <source>
        <dbReference type="ARBA" id="ARBA00022840"/>
    </source>
</evidence>
<proteinExistence type="predicted"/>
<evidence type="ECO:0000313" key="5">
    <source>
        <dbReference type="EMBL" id="MBB6689823.1"/>
    </source>
</evidence>
<evidence type="ECO:0000256" key="1">
    <source>
        <dbReference type="ARBA" id="ARBA00022448"/>
    </source>
</evidence>
<evidence type="ECO:0000256" key="2">
    <source>
        <dbReference type="ARBA" id="ARBA00022741"/>
    </source>
</evidence>
<dbReference type="PROSITE" id="PS00211">
    <property type="entry name" value="ABC_TRANSPORTER_1"/>
    <property type="match status" value="1"/>
</dbReference>
<reference evidence="5 6" key="1">
    <citation type="submission" date="2020-08" db="EMBL/GenBank/DDBJ databases">
        <title>Cohnella phylogeny.</title>
        <authorList>
            <person name="Dunlap C."/>
        </authorList>
    </citation>
    <scope>NUCLEOTIDE SEQUENCE [LARGE SCALE GENOMIC DNA]</scope>
    <source>
        <strain evidence="5 6">DSM 25239</strain>
    </source>
</reference>
<dbReference type="SMART" id="SM00382">
    <property type="entry name" value="AAA"/>
    <property type="match status" value="1"/>
</dbReference>
<dbReference type="CDD" id="cd03230">
    <property type="entry name" value="ABC_DR_subfamily_A"/>
    <property type="match status" value="1"/>
</dbReference>
<keyword evidence="6" id="KW-1185">Reference proteome</keyword>
<dbReference type="Gene3D" id="3.40.50.300">
    <property type="entry name" value="P-loop containing nucleotide triphosphate hydrolases"/>
    <property type="match status" value="1"/>
</dbReference>
<dbReference type="Pfam" id="PF00005">
    <property type="entry name" value="ABC_tran"/>
    <property type="match status" value="1"/>
</dbReference>
<dbReference type="Proteomes" id="UP000553776">
    <property type="component" value="Unassembled WGS sequence"/>
</dbReference>
<feature type="domain" description="ABC transporter" evidence="4">
    <location>
        <begin position="8"/>
        <end position="239"/>
    </location>
</feature>
<dbReference type="SUPFAM" id="SSF52540">
    <property type="entry name" value="P-loop containing nucleoside triphosphate hydrolases"/>
    <property type="match status" value="1"/>
</dbReference>
<evidence type="ECO:0000259" key="4">
    <source>
        <dbReference type="PROSITE" id="PS50893"/>
    </source>
</evidence>
<gene>
    <name evidence="5" type="ORF">H7B90_00260</name>
</gene>
<dbReference type="PANTHER" id="PTHR42939:SF3">
    <property type="entry name" value="ABC TRANSPORTER ATP-BINDING COMPONENT"/>
    <property type="match status" value="1"/>
</dbReference>
<sequence>MIADGNPEAAVSLRQVAVRRERFTLGPLNIEVPRGLVTAVVGPNGSGKSTLFRLLLKMEPYDDGGEVEVLGHPVKPGADESFKTGIGYLAELPHAYEDSLTAEEKARFASMWYPGWDWDRYRKLIRSFDAESPDKLKKMSKGMRRKVELACALAHNPELLLLDEPSSGLDPFAWKTMLGELQRYMEQGDRTMIIASHITEEVRRLADCILFVHRGKALGFYEKDQLFDSWRALAVASPEPGRIAELAKSPGLQGVAESAPGIYQLETDLAEEAEAYCRERGFQVMGSRRMELEDILSCLIRKEDARR</sequence>
<accession>A0A841TUJ4</accession>
<dbReference type="InterPro" id="IPR027417">
    <property type="entry name" value="P-loop_NTPase"/>
</dbReference>
<dbReference type="GO" id="GO:0016887">
    <property type="term" value="F:ATP hydrolysis activity"/>
    <property type="evidence" value="ECO:0007669"/>
    <property type="project" value="InterPro"/>
</dbReference>
<protein>
    <submittedName>
        <fullName evidence="5">ABC transporter ATP-binding protein</fullName>
    </submittedName>
</protein>
<dbReference type="InterPro" id="IPR017871">
    <property type="entry name" value="ABC_transporter-like_CS"/>
</dbReference>
<comment type="caution">
    <text evidence="5">The sequence shown here is derived from an EMBL/GenBank/DDBJ whole genome shotgun (WGS) entry which is preliminary data.</text>
</comment>
<organism evidence="5 6">
    <name type="scientific">Cohnella xylanilytica</name>
    <dbReference type="NCBI Taxonomy" id="557555"/>
    <lineage>
        <taxon>Bacteria</taxon>
        <taxon>Bacillati</taxon>
        <taxon>Bacillota</taxon>
        <taxon>Bacilli</taxon>
        <taxon>Bacillales</taxon>
        <taxon>Paenibacillaceae</taxon>
        <taxon>Cohnella</taxon>
    </lineage>
</organism>
<dbReference type="GO" id="GO:0005524">
    <property type="term" value="F:ATP binding"/>
    <property type="evidence" value="ECO:0007669"/>
    <property type="project" value="UniProtKB-KW"/>
</dbReference>